<dbReference type="EMBL" id="JAHXZJ010000004">
    <property type="protein sequence ID" value="KAH0562913.1"/>
    <property type="molecule type" value="Genomic_DNA"/>
</dbReference>
<evidence type="ECO:0000313" key="12">
    <source>
        <dbReference type="EMBL" id="KAH0562913.1"/>
    </source>
</evidence>
<evidence type="ECO:0000256" key="4">
    <source>
        <dbReference type="ARBA" id="ARBA00022679"/>
    </source>
</evidence>
<dbReference type="EC" id="2.4.1.-" evidence="11"/>
<name>A0AAV7IYT0_COTGL</name>
<evidence type="ECO:0000256" key="9">
    <source>
        <dbReference type="ARBA" id="ARBA00023136"/>
    </source>
</evidence>
<keyword evidence="13" id="KW-1185">Reference proteome</keyword>
<keyword evidence="8 11" id="KW-0333">Golgi apparatus</keyword>
<dbReference type="GO" id="GO:0006493">
    <property type="term" value="P:protein O-linked glycosylation"/>
    <property type="evidence" value="ECO:0007669"/>
    <property type="project" value="TreeGrafter"/>
</dbReference>
<evidence type="ECO:0000256" key="2">
    <source>
        <dbReference type="ARBA" id="ARBA00008661"/>
    </source>
</evidence>
<evidence type="ECO:0000313" key="13">
    <source>
        <dbReference type="Proteomes" id="UP000826195"/>
    </source>
</evidence>
<keyword evidence="3 11" id="KW-0328">Glycosyltransferase</keyword>
<keyword evidence="6" id="KW-0735">Signal-anchor</keyword>
<comment type="similarity">
    <text evidence="2 11">Belongs to the glycosyltransferase 31 family.</text>
</comment>
<dbReference type="Gene3D" id="3.90.550.50">
    <property type="match status" value="1"/>
</dbReference>
<organism evidence="12 13">
    <name type="scientific">Cotesia glomerata</name>
    <name type="common">Lepidopteran parasitic wasp</name>
    <name type="synonym">Apanteles glomeratus</name>
    <dbReference type="NCBI Taxonomy" id="32391"/>
    <lineage>
        <taxon>Eukaryota</taxon>
        <taxon>Metazoa</taxon>
        <taxon>Ecdysozoa</taxon>
        <taxon>Arthropoda</taxon>
        <taxon>Hexapoda</taxon>
        <taxon>Insecta</taxon>
        <taxon>Pterygota</taxon>
        <taxon>Neoptera</taxon>
        <taxon>Endopterygota</taxon>
        <taxon>Hymenoptera</taxon>
        <taxon>Apocrita</taxon>
        <taxon>Ichneumonoidea</taxon>
        <taxon>Braconidae</taxon>
        <taxon>Microgastrinae</taxon>
        <taxon>Cotesia</taxon>
    </lineage>
</organism>
<protein>
    <recommendedName>
        <fullName evidence="11">Hexosyltransferase</fullName>
        <ecNumber evidence="11">2.4.1.-</ecNumber>
    </recommendedName>
</protein>
<evidence type="ECO:0000256" key="3">
    <source>
        <dbReference type="ARBA" id="ARBA00022676"/>
    </source>
</evidence>
<dbReference type="PANTHER" id="PTHR11214:SF314">
    <property type="entry name" value="HEXOSYLTRANSFERASE"/>
    <property type="match status" value="1"/>
</dbReference>
<keyword evidence="5" id="KW-0812">Transmembrane</keyword>
<keyword evidence="7" id="KW-1133">Transmembrane helix</keyword>
<dbReference type="GO" id="GO:0016758">
    <property type="term" value="F:hexosyltransferase activity"/>
    <property type="evidence" value="ECO:0007669"/>
    <property type="project" value="InterPro"/>
</dbReference>
<evidence type="ECO:0000256" key="10">
    <source>
        <dbReference type="ARBA" id="ARBA00023180"/>
    </source>
</evidence>
<dbReference type="Pfam" id="PF01762">
    <property type="entry name" value="Galactosyl_T"/>
    <property type="match status" value="1"/>
</dbReference>
<reference evidence="12 13" key="1">
    <citation type="journal article" date="2021" name="J. Hered.">
        <title>A chromosome-level genome assembly of the parasitoid wasp, Cotesia glomerata (Hymenoptera: Braconidae).</title>
        <authorList>
            <person name="Pinto B.J."/>
            <person name="Weis J.J."/>
            <person name="Gamble T."/>
            <person name="Ode P.J."/>
            <person name="Paul R."/>
            <person name="Zaspel J.M."/>
        </authorList>
    </citation>
    <scope>NUCLEOTIDE SEQUENCE [LARGE SCALE GENOMIC DNA]</scope>
    <source>
        <strain evidence="12">CgM1</strain>
    </source>
</reference>
<dbReference type="AlphaFoldDB" id="A0AAV7IYT0"/>
<gene>
    <name evidence="12" type="ORF">KQX54_001421</name>
</gene>
<evidence type="ECO:0000256" key="5">
    <source>
        <dbReference type="ARBA" id="ARBA00022692"/>
    </source>
</evidence>
<dbReference type="FunFam" id="3.90.550.50:FF:000001">
    <property type="entry name" value="Hexosyltransferase"/>
    <property type="match status" value="1"/>
</dbReference>
<keyword evidence="4" id="KW-0808">Transferase</keyword>
<evidence type="ECO:0000256" key="1">
    <source>
        <dbReference type="ARBA" id="ARBA00004323"/>
    </source>
</evidence>
<comment type="subcellular location">
    <subcellularLocation>
        <location evidence="1 11">Golgi apparatus membrane</location>
        <topology evidence="1 11">Single-pass type II membrane protein</topology>
    </subcellularLocation>
</comment>
<dbReference type="InterPro" id="IPR002659">
    <property type="entry name" value="Glyco_trans_31"/>
</dbReference>
<comment type="caution">
    <text evidence="12">The sequence shown here is derived from an EMBL/GenBank/DDBJ whole genome shotgun (WGS) entry which is preliminary data.</text>
</comment>
<evidence type="ECO:0000256" key="11">
    <source>
        <dbReference type="RuleBase" id="RU363063"/>
    </source>
</evidence>
<evidence type="ECO:0000256" key="6">
    <source>
        <dbReference type="ARBA" id="ARBA00022968"/>
    </source>
</evidence>
<evidence type="ECO:0000256" key="8">
    <source>
        <dbReference type="ARBA" id="ARBA00023034"/>
    </source>
</evidence>
<proteinExistence type="inferred from homology"/>
<sequence>MKIIRFKLFKLLKRNIKTSITLGFILYTFVHYFTQYSHEQVPGWESNISRNINLYINPENNTLILSPKFPCISSYLLIIVHSAVANAKARTAVRNTWANKQNIYFKYFKSVNKTIEVAFILGKSKNKTLNNKILDENSRYGDIIQEDFIDTYNNLTIKSMMMLKWAIAKCPRATFIMKTDDDIYINIPVLMRALRTSNTTRLLMGHILIDPLRITDPGNKWYVPDYMFWERTYPNFTAGSGYIMSSDVGLILYKTALTTPLIHMEDVYLTGICAQKANLSHTTYPNFEYWHPPFLLKFLYTEPRNYITVHCENIFEMYKIWNELNTVLHSPREEK</sequence>
<dbReference type="Proteomes" id="UP000826195">
    <property type="component" value="Unassembled WGS sequence"/>
</dbReference>
<evidence type="ECO:0000256" key="7">
    <source>
        <dbReference type="ARBA" id="ARBA00022989"/>
    </source>
</evidence>
<keyword evidence="9" id="KW-0472">Membrane</keyword>
<accession>A0AAV7IYT0</accession>
<dbReference type="PANTHER" id="PTHR11214">
    <property type="entry name" value="BETA-1,3-N-ACETYLGLUCOSAMINYLTRANSFERASE"/>
    <property type="match status" value="1"/>
</dbReference>
<dbReference type="GO" id="GO:0000139">
    <property type="term" value="C:Golgi membrane"/>
    <property type="evidence" value="ECO:0007669"/>
    <property type="project" value="UniProtKB-SubCell"/>
</dbReference>
<keyword evidence="10" id="KW-0325">Glycoprotein</keyword>